<dbReference type="GO" id="GO:0032993">
    <property type="term" value="C:protein-DNA complex"/>
    <property type="evidence" value="ECO:0007669"/>
    <property type="project" value="TreeGrafter"/>
</dbReference>
<evidence type="ECO:0000256" key="4">
    <source>
        <dbReference type="ARBA" id="ARBA00023125"/>
    </source>
</evidence>
<dbReference type="SUPFAM" id="SSF52172">
    <property type="entry name" value="CheY-like"/>
    <property type="match status" value="1"/>
</dbReference>
<protein>
    <submittedName>
        <fullName evidence="10">Response regulator transcription factor</fullName>
    </submittedName>
</protein>
<proteinExistence type="predicted"/>
<dbReference type="InterPro" id="IPR036388">
    <property type="entry name" value="WH-like_DNA-bd_sf"/>
</dbReference>
<dbReference type="Gene3D" id="1.10.10.10">
    <property type="entry name" value="Winged helix-like DNA-binding domain superfamily/Winged helix DNA-binding domain"/>
    <property type="match status" value="1"/>
</dbReference>
<name>A0A4R0PE64_9HYPH</name>
<dbReference type="CDD" id="cd00383">
    <property type="entry name" value="trans_reg_C"/>
    <property type="match status" value="1"/>
</dbReference>
<evidence type="ECO:0000256" key="7">
    <source>
        <dbReference type="PROSITE-ProRule" id="PRU01091"/>
    </source>
</evidence>
<dbReference type="InterPro" id="IPR011006">
    <property type="entry name" value="CheY-like_superfamily"/>
</dbReference>
<organism evidence="10 11">
    <name type="scientific">Oricola cellulosilytica</name>
    <dbReference type="NCBI Taxonomy" id="1429082"/>
    <lineage>
        <taxon>Bacteria</taxon>
        <taxon>Pseudomonadati</taxon>
        <taxon>Pseudomonadota</taxon>
        <taxon>Alphaproteobacteria</taxon>
        <taxon>Hyphomicrobiales</taxon>
        <taxon>Ahrensiaceae</taxon>
        <taxon>Oricola</taxon>
    </lineage>
</organism>
<feature type="modified residue" description="4-aspartylphosphate" evidence="6">
    <location>
        <position position="56"/>
    </location>
</feature>
<dbReference type="InterPro" id="IPR039420">
    <property type="entry name" value="WalR-like"/>
</dbReference>
<feature type="domain" description="Response regulatory" evidence="8">
    <location>
        <begin position="7"/>
        <end position="120"/>
    </location>
</feature>
<dbReference type="RefSeq" id="WP_131566118.1">
    <property type="nucleotide sequence ID" value="NZ_JAINFK010000003.1"/>
</dbReference>
<keyword evidence="3" id="KW-0805">Transcription regulation</keyword>
<keyword evidence="2" id="KW-0902">Two-component regulatory system</keyword>
<dbReference type="GO" id="GO:0006355">
    <property type="term" value="P:regulation of DNA-templated transcription"/>
    <property type="evidence" value="ECO:0007669"/>
    <property type="project" value="InterPro"/>
</dbReference>
<keyword evidence="11" id="KW-1185">Reference proteome</keyword>
<dbReference type="PANTHER" id="PTHR48111">
    <property type="entry name" value="REGULATOR OF RPOS"/>
    <property type="match status" value="1"/>
</dbReference>
<reference evidence="10 11" key="1">
    <citation type="journal article" date="2015" name="Antonie Van Leeuwenhoek">
        <title>Oricola cellulosilytica gen. nov., sp. nov., a cellulose-degrading bacterium of the family Phyllobacteriaceae isolated from surface seashore water, and emended descriptions of Mesorhizobium loti and Phyllobacterium myrsinacearum.</title>
        <authorList>
            <person name="Hameed A."/>
            <person name="Shahina M."/>
            <person name="Lai W.A."/>
            <person name="Lin S.Y."/>
            <person name="Young L.S."/>
            <person name="Liu Y.C."/>
            <person name="Hsu Y.H."/>
            <person name="Young C.C."/>
        </authorList>
    </citation>
    <scope>NUCLEOTIDE SEQUENCE [LARGE SCALE GENOMIC DNA]</scope>
    <source>
        <strain evidence="10 11">KCTC 52183</strain>
    </source>
</reference>
<feature type="DNA-binding region" description="OmpR/PhoB-type" evidence="7">
    <location>
        <begin position="136"/>
        <end position="236"/>
    </location>
</feature>
<evidence type="ECO:0000256" key="6">
    <source>
        <dbReference type="PROSITE-ProRule" id="PRU00169"/>
    </source>
</evidence>
<dbReference type="InterPro" id="IPR001789">
    <property type="entry name" value="Sig_transdc_resp-reg_receiver"/>
</dbReference>
<evidence type="ECO:0000313" key="11">
    <source>
        <dbReference type="Proteomes" id="UP000291301"/>
    </source>
</evidence>
<dbReference type="SMART" id="SM00862">
    <property type="entry name" value="Trans_reg_C"/>
    <property type="match status" value="1"/>
</dbReference>
<dbReference type="EMBL" id="SJST01000002">
    <property type="protein sequence ID" value="TCD14908.1"/>
    <property type="molecule type" value="Genomic_DNA"/>
</dbReference>
<accession>A0A4R0PE64</accession>
<dbReference type="Proteomes" id="UP000291301">
    <property type="component" value="Unassembled WGS sequence"/>
</dbReference>
<dbReference type="AlphaFoldDB" id="A0A4R0PE64"/>
<dbReference type="GO" id="GO:0000976">
    <property type="term" value="F:transcription cis-regulatory region binding"/>
    <property type="evidence" value="ECO:0007669"/>
    <property type="project" value="TreeGrafter"/>
</dbReference>
<dbReference type="PROSITE" id="PS50110">
    <property type="entry name" value="RESPONSE_REGULATORY"/>
    <property type="match status" value="1"/>
</dbReference>
<comment type="caution">
    <text evidence="10">The sequence shown here is derived from an EMBL/GenBank/DDBJ whole genome shotgun (WGS) entry which is preliminary data.</text>
</comment>
<dbReference type="OrthoDB" id="9784252at2"/>
<evidence type="ECO:0000256" key="2">
    <source>
        <dbReference type="ARBA" id="ARBA00023012"/>
    </source>
</evidence>
<gene>
    <name evidence="10" type="ORF">E0D97_04955</name>
</gene>
<dbReference type="InterPro" id="IPR016032">
    <property type="entry name" value="Sig_transdc_resp-reg_C-effctor"/>
</dbReference>
<dbReference type="Gene3D" id="3.40.50.2300">
    <property type="match status" value="1"/>
</dbReference>
<dbReference type="GO" id="GO:0005829">
    <property type="term" value="C:cytosol"/>
    <property type="evidence" value="ECO:0007669"/>
    <property type="project" value="TreeGrafter"/>
</dbReference>
<sequence length="241" mass="27094">MTRGAIRIAIIEDDPDIASILTETMREQEFDSRHFSRCQDFLDAMPDYMPDMCLVDLGLPDTHGLDLVRKLEAIPSIATIIISGRGSLTDKIVGLEMGADDYVAKPFEPAEIVARVRSVLRRAQRSASAVADRTGRRRVRFADWTVDCDNFILTHVSGRSETLSLAEMAVLKVFLDSPNRLLSRPQILDTLEADPDKNFDRSVDVRISRLRTKLNEDPQNPKLIKTVYGAGYLFVGDVVWE</sequence>
<keyword evidence="5" id="KW-0804">Transcription</keyword>
<keyword evidence="1 6" id="KW-0597">Phosphoprotein</keyword>
<dbReference type="PANTHER" id="PTHR48111:SF4">
    <property type="entry name" value="DNA-BINDING DUAL TRANSCRIPTIONAL REGULATOR OMPR"/>
    <property type="match status" value="1"/>
</dbReference>
<dbReference type="GO" id="GO:0000156">
    <property type="term" value="F:phosphorelay response regulator activity"/>
    <property type="evidence" value="ECO:0007669"/>
    <property type="project" value="TreeGrafter"/>
</dbReference>
<dbReference type="SMART" id="SM00448">
    <property type="entry name" value="REC"/>
    <property type="match status" value="1"/>
</dbReference>
<evidence type="ECO:0000259" key="8">
    <source>
        <dbReference type="PROSITE" id="PS50110"/>
    </source>
</evidence>
<dbReference type="InterPro" id="IPR001867">
    <property type="entry name" value="OmpR/PhoB-type_DNA-bd"/>
</dbReference>
<dbReference type="Gene3D" id="6.10.250.690">
    <property type="match status" value="1"/>
</dbReference>
<evidence type="ECO:0000256" key="1">
    <source>
        <dbReference type="ARBA" id="ARBA00022553"/>
    </source>
</evidence>
<dbReference type="Pfam" id="PF00072">
    <property type="entry name" value="Response_reg"/>
    <property type="match status" value="1"/>
</dbReference>
<keyword evidence="4 7" id="KW-0238">DNA-binding</keyword>
<feature type="domain" description="OmpR/PhoB-type" evidence="9">
    <location>
        <begin position="136"/>
        <end position="236"/>
    </location>
</feature>
<evidence type="ECO:0000256" key="5">
    <source>
        <dbReference type="ARBA" id="ARBA00023163"/>
    </source>
</evidence>
<evidence type="ECO:0000256" key="3">
    <source>
        <dbReference type="ARBA" id="ARBA00023015"/>
    </source>
</evidence>
<dbReference type="PROSITE" id="PS51755">
    <property type="entry name" value="OMPR_PHOB"/>
    <property type="match status" value="1"/>
</dbReference>
<evidence type="ECO:0000259" key="9">
    <source>
        <dbReference type="PROSITE" id="PS51755"/>
    </source>
</evidence>
<evidence type="ECO:0000313" key="10">
    <source>
        <dbReference type="EMBL" id="TCD14908.1"/>
    </source>
</evidence>
<dbReference type="SUPFAM" id="SSF46894">
    <property type="entry name" value="C-terminal effector domain of the bipartite response regulators"/>
    <property type="match status" value="1"/>
</dbReference>
<dbReference type="Pfam" id="PF00486">
    <property type="entry name" value="Trans_reg_C"/>
    <property type="match status" value="1"/>
</dbReference>